<dbReference type="InterPro" id="IPR036388">
    <property type="entry name" value="WH-like_DNA-bd_sf"/>
</dbReference>
<organism evidence="4 5">
    <name type="scientific">Micromonospora endophytica</name>
    <dbReference type="NCBI Taxonomy" id="515350"/>
    <lineage>
        <taxon>Bacteria</taxon>
        <taxon>Bacillati</taxon>
        <taxon>Actinomycetota</taxon>
        <taxon>Actinomycetes</taxon>
        <taxon>Micromonosporales</taxon>
        <taxon>Micromonosporaceae</taxon>
        <taxon>Micromonospora</taxon>
    </lineage>
</organism>
<dbReference type="InterPro" id="IPR000595">
    <property type="entry name" value="cNMP-bd_dom"/>
</dbReference>
<gene>
    <name evidence="4" type="ORF">C1I93_11630</name>
</gene>
<dbReference type="CDD" id="cd00038">
    <property type="entry name" value="CAP_ED"/>
    <property type="match status" value="1"/>
</dbReference>
<dbReference type="Pfam" id="PF13545">
    <property type="entry name" value="HTH_Crp_2"/>
    <property type="match status" value="1"/>
</dbReference>
<dbReference type="InterPro" id="IPR036390">
    <property type="entry name" value="WH_DNA-bd_sf"/>
</dbReference>
<comment type="caution">
    <text evidence="4">The sequence shown here is derived from an EMBL/GenBank/DDBJ whole genome shotgun (WGS) entry which is preliminary data.</text>
</comment>
<dbReference type="PROSITE" id="PS51063">
    <property type="entry name" value="HTH_CRP_2"/>
    <property type="match status" value="1"/>
</dbReference>
<keyword evidence="3" id="KW-0804">Transcription</keyword>
<dbReference type="PANTHER" id="PTHR24567">
    <property type="entry name" value="CRP FAMILY TRANSCRIPTIONAL REGULATORY PROTEIN"/>
    <property type="match status" value="1"/>
</dbReference>
<dbReference type="GO" id="GO:0005829">
    <property type="term" value="C:cytosol"/>
    <property type="evidence" value="ECO:0007669"/>
    <property type="project" value="TreeGrafter"/>
</dbReference>
<dbReference type="GO" id="GO:0003700">
    <property type="term" value="F:DNA-binding transcription factor activity"/>
    <property type="evidence" value="ECO:0007669"/>
    <property type="project" value="TreeGrafter"/>
</dbReference>
<dbReference type="InterPro" id="IPR012318">
    <property type="entry name" value="HTH_CRP"/>
</dbReference>
<dbReference type="SUPFAM" id="SSF51206">
    <property type="entry name" value="cAMP-binding domain-like"/>
    <property type="match status" value="1"/>
</dbReference>
<evidence type="ECO:0000256" key="2">
    <source>
        <dbReference type="ARBA" id="ARBA00023125"/>
    </source>
</evidence>
<dbReference type="InterPro" id="IPR014710">
    <property type="entry name" value="RmlC-like_jellyroll"/>
</dbReference>
<dbReference type="GO" id="GO:0003677">
    <property type="term" value="F:DNA binding"/>
    <property type="evidence" value="ECO:0007669"/>
    <property type="project" value="UniProtKB-KW"/>
</dbReference>
<proteinExistence type="predicted"/>
<dbReference type="InterPro" id="IPR050397">
    <property type="entry name" value="Env_Response_Regulators"/>
</dbReference>
<dbReference type="Pfam" id="PF00027">
    <property type="entry name" value="cNMP_binding"/>
    <property type="match status" value="1"/>
</dbReference>
<dbReference type="EMBL" id="POTX01000059">
    <property type="protein sequence ID" value="PZF97505.1"/>
    <property type="molecule type" value="Genomic_DNA"/>
</dbReference>
<keyword evidence="2" id="KW-0238">DNA-binding</keyword>
<reference evidence="4 5" key="1">
    <citation type="submission" date="2018-01" db="EMBL/GenBank/DDBJ databases">
        <title>Draft genome sequence of Jishengella endophytica.</title>
        <authorList>
            <person name="Sahin N."/>
            <person name="Ay H."/>
            <person name="Saygin H."/>
        </authorList>
    </citation>
    <scope>NUCLEOTIDE SEQUENCE [LARGE SCALE GENOMIC DNA]</scope>
    <source>
        <strain evidence="4 5">DSM 45430</strain>
    </source>
</reference>
<sequence length="231" mass="25596">MGSGHPKAPFWYALTDQHRAELLRLGRRRDFAPEEIIVRERELTDFAVVLLDGCVKVSTNGVRGYQAILGIRNAGDLVGEQAGVDGGRRSATLSALTRVEALILAAEPFRAFLRSHPDAAEILHRTVSGRLREADRYRAAVGSRTPEQRLADLLVHLGRRYGSRADDGVLIELPLSQEDLAGLVLTSQRTLGRVLEQWRTRRLVVTGRRSMLVRSLTDLRELVGAESDGEV</sequence>
<dbReference type="Gene3D" id="2.60.120.10">
    <property type="entry name" value="Jelly Rolls"/>
    <property type="match status" value="1"/>
</dbReference>
<accession>A0A2W2CDH3</accession>
<dbReference type="RefSeq" id="WP_111243276.1">
    <property type="nucleotide sequence ID" value="NZ_AP023358.1"/>
</dbReference>
<evidence type="ECO:0000313" key="5">
    <source>
        <dbReference type="Proteomes" id="UP000248627"/>
    </source>
</evidence>
<dbReference type="SUPFAM" id="SSF46785">
    <property type="entry name" value="Winged helix' DNA-binding domain"/>
    <property type="match status" value="1"/>
</dbReference>
<dbReference type="Gene3D" id="1.10.10.10">
    <property type="entry name" value="Winged helix-like DNA-binding domain superfamily/Winged helix DNA-binding domain"/>
    <property type="match status" value="1"/>
</dbReference>
<dbReference type="AlphaFoldDB" id="A0A2W2CDH3"/>
<dbReference type="InterPro" id="IPR018490">
    <property type="entry name" value="cNMP-bd_dom_sf"/>
</dbReference>
<name>A0A2W2CDH3_9ACTN</name>
<dbReference type="PANTHER" id="PTHR24567:SF74">
    <property type="entry name" value="HTH-TYPE TRANSCRIPTIONAL REGULATOR ARCR"/>
    <property type="match status" value="1"/>
</dbReference>
<evidence type="ECO:0000313" key="4">
    <source>
        <dbReference type="EMBL" id="PZF97505.1"/>
    </source>
</evidence>
<keyword evidence="1" id="KW-0805">Transcription regulation</keyword>
<keyword evidence="5" id="KW-1185">Reference proteome</keyword>
<dbReference type="OrthoDB" id="41390at2"/>
<evidence type="ECO:0000256" key="1">
    <source>
        <dbReference type="ARBA" id="ARBA00023015"/>
    </source>
</evidence>
<dbReference type="PROSITE" id="PS50042">
    <property type="entry name" value="CNMP_BINDING_3"/>
    <property type="match status" value="1"/>
</dbReference>
<dbReference type="SMART" id="SM00100">
    <property type="entry name" value="cNMP"/>
    <property type="match status" value="1"/>
</dbReference>
<dbReference type="Proteomes" id="UP000248627">
    <property type="component" value="Unassembled WGS sequence"/>
</dbReference>
<evidence type="ECO:0000256" key="3">
    <source>
        <dbReference type="ARBA" id="ARBA00023163"/>
    </source>
</evidence>
<protein>
    <submittedName>
        <fullName evidence="4">Crp/Fnr family transcriptional regulator</fullName>
    </submittedName>
</protein>